<evidence type="ECO:0000313" key="2">
    <source>
        <dbReference type="Proteomes" id="UP000280685"/>
    </source>
</evidence>
<keyword evidence="2" id="KW-1185">Reference proteome</keyword>
<organism evidence="1 2">
    <name type="scientific">Podospora comata</name>
    <dbReference type="NCBI Taxonomy" id="48703"/>
    <lineage>
        <taxon>Eukaryota</taxon>
        <taxon>Fungi</taxon>
        <taxon>Dikarya</taxon>
        <taxon>Ascomycota</taxon>
        <taxon>Pezizomycotina</taxon>
        <taxon>Sordariomycetes</taxon>
        <taxon>Sordariomycetidae</taxon>
        <taxon>Sordariales</taxon>
        <taxon>Podosporaceae</taxon>
        <taxon>Podospora</taxon>
    </lineage>
</organism>
<proteinExistence type="predicted"/>
<evidence type="ECO:0000313" key="1">
    <source>
        <dbReference type="EMBL" id="VBB71360.1"/>
    </source>
</evidence>
<dbReference type="Proteomes" id="UP000280685">
    <property type="component" value="Chromosome 1"/>
</dbReference>
<protein>
    <submittedName>
        <fullName evidence="1">Uncharacterized protein</fullName>
    </submittedName>
</protein>
<accession>A0ABY6RT29</accession>
<gene>
    <name evidence="1" type="ORF">PODCO_100292</name>
</gene>
<reference evidence="1" key="1">
    <citation type="submission" date="2018-02" db="EMBL/GenBank/DDBJ databases">
        <authorList>
            <person name="Silar P."/>
        </authorList>
    </citation>
    <scope>NUCLEOTIDE SEQUENCE [LARGE SCALE GENOMIC DNA]</scope>
    <source>
        <strain evidence="1">T</strain>
    </source>
</reference>
<sequence length="17" mass="2026">MISRMHCTCKNLPSLYE</sequence>
<name>A0ABY6RT29_PODCO</name>
<dbReference type="EMBL" id="LR026964">
    <property type="protein sequence ID" value="VBB71360.1"/>
    <property type="molecule type" value="Genomic_DNA"/>
</dbReference>